<feature type="region of interest" description="Disordered" evidence="1">
    <location>
        <begin position="137"/>
        <end position="164"/>
    </location>
</feature>
<sequence length="164" mass="17263">MELSEVHAGQAGNLRWTVTAGAVTDGFATFLTVYGPDNAVLSSTGSVAGEPSPESPLEVSWSRADGTPLFVIARTVPDVERVVAVTTGDEQIELSLSPVVAPFRARFGVAALPSGCSLTRTIALPQNTVVRERWASSRADLQGESRPHAPGSAQTCGWHPWPPS</sequence>
<proteinExistence type="predicted"/>
<organism evidence="2 3">
    <name type="scientific">Streptomyces filipinensis</name>
    <dbReference type="NCBI Taxonomy" id="66887"/>
    <lineage>
        <taxon>Bacteria</taxon>
        <taxon>Bacillati</taxon>
        <taxon>Actinomycetota</taxon>
        <taxon>Actinomycetes</taxon>
        <taxon>Kitasatosporales</taxon>
        <taxon>Streptomycetaceae</taxon>
        <taxon>Streptomyces</taxon>
    </lineage>
</organism>
<dbReference type="AlphaFoldDB" id="A0A918MDE4"/>
<reference evidence="2" key="1">
    <citation type="journal article" date="2014" name="Int. J. Syst. Evol. Microbiol.">
        <title>Complete genome sequence of Corynebacterium casei LMG S-19264T (=DSM 44701T), isolated from a smear-ripened cheese.</title>
        <authorList>
            <consortium name="US DOE Joint Genome Institute (JGI-PGF)"/>
            <person name="Walter F."/>
            <person name="Albersmeier A."/>
            <person name="Kalinowski J."/>
            <person name="Ruckert C."/>
        </authorList>
    </citation>
    <scope>NUCLEOTIDE SEQUENCE</scope>
    <source>
        <strain evidence="2">JCM 4369</strain>
    </source>
</reference>
<gene>
    <name evidence="2" type="ORF">GCM10010260_49270</name>
</gene>
<dbReference type="EMBL" id="BMTD01000011">
    <property type="protein sequence ID" value="GGV05984.1"/>
    <property type="molecule type" value="Genomic_DNA"/>
</dbReference>
<comment type="caution">
    <text evidence="2">The sequence shown here is derived from an EMBL/GenBank/DDBJ whole genome shotgun (WGS) entry which is preliminary data.</text>
</comment>
<feature type="compositionally biased region" description="Basic and acidic residues" evidence="1">
    <location>
        <begin position="137"/>
        <end position="147"/>
    </location>
</feature>
<evidence type="ECO:0000256" key="1">
    <source>
        <dbReference type="SAM" id="MobiDB-lite"/>
    </source>
</evidence>
<name>A0A918MDE4_9ACTN</name>
<keyword evidence="3" id="KW-1185">Reference proteome</keyword>
<evidence type="ECO:0000313" key="3">
    <source>
        <dbReference type="Proteomes" id="UP000618795"/>
    </source>
</evidence>
<protein>
    <submittedName>
        <fullName evidence="2">Uncharacterized protein</fullName>
    </submittedName>
</protein>
<evidence type="ECO:0000313" key="2">
    <source>
        <dbReference type="EMBL" id="GGV05984.1"/>
    </source>
</evidence>
<accession>A0A918MDE4</accession>
<dbReference type="Proteomes" id="UP000618795">
    <property type="component" value="Unassembled WGS sequence"/>
</dbReference>
<reference evidence="2" key="2">
    <citation type="submission" date="2020-09" db="EMBL/GenBank/DDBJ databases">
        <authorList>
            <person name="Sun Q."/>
            <person name="Ohkuma M."/>
        </authorList>
    </citation>
    <scope>NUCLEOTIDE SEQUENCE</scope>
    <source>
        <strain evidence="2">JCM 4369</strain>
    </source>
</reference>